<reference evidence="1 2" key="1">
    <citation type="submission" date="2019-12" db="EMBL/GenBank/DDBJ databases">
        <title>Comparative genomics gives insights into the taxonomy of the Azoarcus-Aromatoleum group and reveals separate origins of nif in the plant-associated Azoarcus and non-plant-associated Aromatoleum sub-groups.</title>
        <authorList>
            <person name="Lafos M."/>
            <person name="Maluk M."/>
            <person name="Batista M."/>
            <person name="Junghare M."/>
            <person name="Carmona M."/>
            <person name="Faoro H."/>
            <person name="Cruz L.M."/>
            <person name="Battistoni F."/>
            <person name="De Souza E."/>
            <person name="Pedrosa F."/>
            <person name="Chen W.-M."/>
            <person name="Poole P.S."/>
            <person name="Dixon R.A."/>
            <person name="James E.K."/>
        </authorList>
    </citation>
    <scope>NUCLEOTIDE SEQUENCE [LARGE SCALE GENOMIC DNA]</scope>
    <source>
        <strain evidence="1 2">22Lin</strain>
    </source>
</reference>
<name>A0ABX1QG02_9RHOO</name>
<dbReference type="Pfam" id="PF13689">
    <property type="entry name" value="DUF4154"/>
    <property type="match status" value="1"/>
</dbReference>
<keyword evidence="2" id="KW-1185">Reference proteome</keyword>
<organism evidence="1 2">
    <name type="scientific">Aromatoleum diolicum</name>
    <dbReference type="NCBI Taxonomy" id="75796"/>
    <lineage>
        <taxon>Bacteria</taxon>
        <taxon>Pseudomonadati</taxon>
        <taxon>Pseudomonadota</taxon>
        <taxon>Betaproteobacteria</taxon>
        <taxon>Rhodocyclales</taxon>
        <taxon>Rhodocyclaceae</taxon>
        <taxon>Aromatoleum</taxon>
    </lineage>
</organism>
<gene>
    <name evidence="1" type="ORF">GPA25_21735</name>
</gene>
<dbReference type="InterPro" id="IPR025293">
    <property type="entry name" value="YfiR/HmsC-like"/>
</dbReference>
<evidence type="ECO:0000313" key="2">
    <source>
        <dbReference type="Proteomes" id="UP000648984"/>
    </source>
</evidence>
<proteinExistence type="predicted"/>
<accession>A0ABX1QG02</accession>
<dbReference type="EMBL" id="WTVQ01000061">
    <property type="protein sequence ID" value="NMG77376.1"/>
    <property type="molecule type" value="Genomic_DNA"/>
</dbReference>
<dbReference type="Proteomes" id="UP000648984">
    <property type="component" value="Unassembled WGS sequence"/>
</dbReference>
<comment type="caution">
    <text evidence="1">The sequence shown here is derived from an EMBL/GenBank/DDBJ whole genome shotgun (WGS) entry which is preliminary data.</text>
</comment>
<dbReference type="RefSeq" id="WP_169262507.1">
    <property type="nucleotide sequence ID" value="NZ_WTVQ01000061.1"/>
</dbReference>
<evidence type="ECO:0000313" key="1">
    <source>
        <dbReference type="EMBL" id="NMG77376.1"/>
    </source>
</evidence>
<protein>
    <submittedName>
        <fullName evidence="1">DUF4154 domain-containing protein</fullName>
    </submittedName>
</protein>
<sequence>MPAPAADANEAALKAAFLYNFALYTEWPGLGPAFEICVVGRDGLGEALDALGSKAVAGRPIRIRRLAGTAVPEECNLLFLALAEAGEPAKLPALRPSRPLLTVAEMGADVTGKAMLQLALEQGRLIFDANQTAAHAAGLRFSAKLLRLARSVE</sequence>